<dbReference type="GO" id="GO:0005739">
    <property type="term" value="C:mitochondrion"/>
    <property type="evidence" value="ECO:0007669"/>
    <property type="project" value="UniProtKB-SubCell"/>
</dbReference>
<comment type="subcellular location">
    <subcellularLocation>
        <location evidence="2">Endoplasmic reticulum</location>
    </subcellularLocation>
    <subcellularLocation>
        <location evidence="3">Membrane</location>
    </subcellularLocation>
    <subcellularLocation>
        <location evidence="1">Mitochondrion</location>
    </subcellularLocation>
</comment>
<feature type="non-terminal residue" evidence="8">
    <location>
        <position position="665"/>
    </location>
</feature>
<evidence type="ECO:0000256" key="2">
    <source>
        <dbReference type="ARBA" id="ARBA00004240"/>
    </source>
</evidence>
<comment type="caution">
    <text evidence="8">The sequence shown here is derived from an EMBL/GenBank/DDBJ whole genome shotgun (WGS) entry which is preliminary data.</text>
</comment>
<evidence type="ECO:0000256" key="4">
    <source>
        <dbReference type="ARBA" id="ARBA00022824"/>
    </source>
</evidence>
<keyword evidence="9" id="KW-1185">Reference proteome</keyword>
<keyword evidence="5" id="KW-0496">Mitochondrion</keyword>
<evidence type="ECO:0000256" key="7">
    <source>
        <dbReference type="SAM" id="Phobius"/>
    </source>
</evidence>
<evidence type="ECO:0000256" key="5">
    <source>
        <dbReference type="ARBA" id="ARBA00023128"/>
    </source>
</evidence>
<dbReference type="PANTHER" id="PTHR48182:SF2">
    <property type="entry name" value="PROTEIN SERAC1"/>
    <property type="match status" value="1"/>
</dbReference>
<keyword evidence="7" id="KW-0812">Transmembrane</keyword>
<dbReference type="EMBL" id="JASPKZ010003862">
    <property type="protein sequence ID" value="KAJ9591607.1"/>
    <property type="molecule type" value="Genomic_DNA"/>
</dbReference>
<feature type="transmembrane region" description="Helical" evidence="7">
    <location>
        <begin position="7"/>
        <end position="29"/>
    </location>
</feature>
<reference evidence="8" key="2">
    <citation type="submission" date="2023-05" db="EMBL/GenBank/DDBJ databases">
        <authorList>
            <person name="Fouks B."/>
        </authorList>
    </citation>
    <scope>NUCLEOTIDE SEQUENCE</scope>
    <source>
        <strain evidence="8">Stay&amp;Tobe</strain>
        <tissue evidence="8">Testes</tissue>
    </source>
</reference>
<sequence length="665" mass="76650">MNKKLKRIINISGSFIFVCGCSYVSYHVYKTHHSLRHMVKTEALDQKKRSEYIYINDPQFHLMYEKNVTFNDERKLKRSTNWIPALSGFWKSLKKSYCFKLLAMAQTEDKDDRLKAVQLLAKQTKLKDWECQQVAQMCDARTAVGLARCEGVDLRLFLKPPYSHINPSKQELTEGMCNLLLELNKMKKHACIKIYEYRHIVFDTDLAAMELPQTPIKEVDILPLSIDTLLHHSNIDDNAKDVVMLQALPLIVDLCRYYENNIQMSITLVNLLANMSAYDNVLDSFYPAGCVGLLAKWAQHPNIKLSVPAGRALENLDDNKGYKLSSHLHLLHPYLRRIDTPKLDVVFIHGLLGGVFITWRQRDREPRNMNLLGEVHIDDENAVVHRISDKHTAEYLERMTQIKQDEWHTLGSDFEMVLSDCPEKSNEIGKGPFSYKGSALRQQLHLLLKRALIDRDNYTLCWPQDWLPQDCHHLRIIGINYDTNLTLWAPMCPVEKLRRNMENRSDELMVKLKQAGLGERPIVWVAHSMGGLLVKKMLLKAWEQNDVQLRDMCRNTKAIVFYSVPHRGSPVASLSQATQLFLWPSVEVQELQENSPVLLKLHDEFLKLLQELGIEVVSFAETKPTVLSTLHLQFSFVPTKSANPGIGEFFEIPQDHLCICKPDSR</sequence>
<dbReference type="SUPFAM" id="SSF53474">
    <property type="entry name" value="alpha/beta-Hydrolases"/>
    <property type="match status" value="1"/>
</dbReference>
<dbReference type="Gene3D" id="3.40.50.1820">
    <property type="entry name" value="alpha/beta hydrolase"/>
    <property type="match status" value="1"/>
</dbReference>
<dbReference type="PROSITE" id="PS51257">
    <property type="entry name" value="PROKAR_LIPOPROTEIN"/>
    <property type="match status" value="1"/>
</dbReference>
<dbReference type="GO" id="GO:0016020">
    <property type="term" value="C:membrane"/>
    <property type="evidence" value="ECO:0007669"/>
    <property type="project" value="UniProtKB-SubCell"/>
</dbReference>
<dbReference type="PANTHER" id="PTHR48182">
    <property type="entry name" value="PROTEIN SERAC1"/>
    <property type="match status" value="1"/>
</dbReference>
<dbReference type="InterPro" id="IPR052374">
    <property type="entry name" value="SERAC1"/>
</dbReference>
<evidence type="ECO:0000256" key="6">
    <source>
        <dbReference type="ARBA" id="ARBA00023136"/>
    </source>
</evidence>
<protein>
    <recommendedName>
        <fullName evidence="10">Protein SERAC1</fullName>
    </recommendedName>
</protein>
<organism evidence="8 9">
    <name type="scientific">Diploptera punctata</name>
    <name type="common">Pacific beetle cockroach</name>
    <dbReference type="NCBI Taxonomy" id="6984"/>
    <lineage>
        <taxon>Eukaryota</taxon>
        <taxon>Metazoa</taxon>
        <taxon>Ecdysozoa</taxon>
        <taxon>Arthropoda</taxon>
        <taxon>Hexapoda</taxon>
        <taxon>Insecta</taxon>
        <taxon>Pterygota</taxon>
        <taxon>Neoptera</taxon>
        <taxon>Polyneoptera</taxon>
        <taxon>Dictyoptera</taxon>
        <taxon>Blattodea</taxon>
        <taxon>Blaberoidea</taxon>
        <taxon>Blaberidae</taxon>
        <taxon>Diplopterinae</taxon>
        <taxon>Diploptera</taxon>
    </lineage>
</organism>
<dbReference type="GO" id="GO:0005783">
    <property type="term" value="C:endoplasmic reticulum"/>
    <property type="evidence" value="ECO:0007669"/>
    <property type="project" value="UniProtKB-SubCell"/>
</dbReference>
<proteinExistence type="predicted"/>
<dbReference type="SUPFAM" id="SSF48371">
    <property type="entry name" value="ARM repeat"/>
    <property type="match status" value="1"/>
</dbReference>
<name>A0AAD8A372_DIPPU</name>
<gene>
    <name evidence="8" type="ORF">L9F63_001821</name>
</gene>
<evidence type="ECO:0000313" key="9">
    <source>
        <dbReference type="Proteomes" id="UP001233999"/>
    </source>
</evidence>
<keyword evidence="7" id="KW-1133">Transmembrane helix</keyword>
<evidence type="ECO:0008006" key="10">
    <source>
        <dbReference type="Google" id="ProtNLM"/>
    </source>
</evidence>
<keyword evidence="4" id="KW-0256">Endoplasmic reticulum</keyword>
<keyword evidence="6 7" id="KW-0472">Membrane</keyword>
<reference evidence="8" key="1">
    <citation type="journal article" date="2023" name="IScience">
        <title>Live-bearing cockroach genome reveals convergent evolutionary mechanisms linked to viviparity in insects and beyond.</title>
        <authorList>
            <person name="Fouks B."/>
            <person name="Harrison M.C."/>
            <person name="Mikhailova A.A."/>
            <person name="Marchal E."/>
            <person name="English S."/>
            <person name="Carruthers M."/>
            <person name="Jennings E.C."/>
            <person name="Chiamaka E.L."/>
            <person name="Frigard R.A."/>
            <person name="Pippel M."/>
            <person name="Attardo G.M."/>
            <person name="Benoit J.B."/>
            <person name="Bornberg-Bauer E."/>
            <person name="Tobe S.S."/>
        </authorList>
    </citation>
    <scope>NUCLEOTIDE SEQUENCE</scope>
    <source>
        <strain evidence="8">Stay&amp;Tobe</strain>
    </source>
</reference>
<accession>A0AAD8A372</accession>
<evidence type="ECO:0000256" key="3">
    <source>
        <dbReference type="ARBA" id="ARBA00004370"/>
    </source>
</evidence>
<dbReference type="InterPro" id="IPR029058">
    <property type="entry name" value="AB_hydrolase_fold"/>
</dbReference>
<dbReference type="Proteomes" id="UP001233999">
    <property type="component" value="Unassembled WGS sequence"/>
</dbReference>
<dbReference type="AlphaFoldDB" id="A0AAD8A372"/>
<evidence type="ECO:0000313" key="8">
    <source>
        <dbReference type="EMBL" id="KAJ9591607.1"/>
    </source>
</evidence>
<evidence type="ECO:0000256" key="1">
    <source>
        <dbReference type="ARBA" id="ARBA00004173"/>
    </source>
</evidence>
<dbReference type="InterPro" id="IPR016024">
    <property type="entry name" value="ARM-type_fold"/>
</dbReference>